<dbReference type="FunFam" id="2.40.50.140:FF:000039">
    <property type="entry name" value="30S ribosomal protein S1"/>
    <property type="match status" value="1"/>
</dbReference>
<evidence type="ECO:0000259" key="8">
    <source>
        <dbReference type="PROSITE" id="PS50126"/>
    </source>
</evidence>
<feature type="domain" description="S1 motif" evidence="8">
    <location>
        <begin position="212"/>
        <end position="280"/>
    </location>
</feature>
<gene>
    <name evidence="9" type="ORF">BJY14_001234</name>
</gene>
<dbReference type="GO" id="GO:1990904">
    <property type="term" value="C:ribonucleoprotein complex"/>
    <property type="evidence" value="ECO:0007669"/>
    <property type="project" value="UniProtKB-KW"/>
</dbReference>
<dbReference type="InterPro" id="IPR012340">
    <property type="entry name" value="NA-bd_OB-fold"/>
</dbReference>
<feature type="domain" description="S1 motif" evidence="8">
    <location>
        <begin position="297"/>
        <end position="366"/>
    </location>
</feature>
<dbReference type="PANTHER" id="PTHR10724:SF7">
    <property type="entry name" value="SMALL RIBOSOMAL SUBUNIT PROTEIN BS1C"/>
    <property type="match status" value="1"/>
</dbReference>
<dbReference type="NCBIfam" id="NF005208">
    <property type="entry name" value="PRK06676.1"/>
    <property type="match status" value="1"/>
</dbReference>
<reference evidence="9 10" key="1">
    <citation type="submission" date="2020-07" db="EMBL/GenBank/DDBJ databases">
        <title>Sequencing the genomes of 1000 actinobacteria strains.</title>
        <authorList>
            <person name="Klenk H.-P."/>
        </authorList>
    </citation>
    <scope>NUCLEOTIDE SEQUENCE [LARGE SCALE GENOMIC DNA]</scope>
    <source>
        <strain evidence="9 10">DSM 40398</strain>
    </source>
</reference>
<evidence type="ECO:0000256" key="6">
    <source>
        <dbReference type="ARBA" id="ARBA00035517"/>
    </source>
</evidence>
<dbReference type="InterPro" id="IPR003029">
    <property type="entry name" value="S1_domain"/>
</dbReference>
<keyword evidence="2" id="KW-0694">RNA-binding</keyword>
<dbReference type="PROSITE" id="PS50126">
    <property type="entry name" value="S1"/>
    <property type="match status" value="4"/>
</dbReference>
<keyword evidence="10" id="KW-1185">Reference proteome</keyword>
<evidence type="ECO:0000313" key="10">
    <source>
        <dbReference type="Proteomes" id="UP000529783"/>
    </source>
</evidence>
<protein>
    <recommendedName>
        <fullName evidence="5">Small ribosomal subunit protein bS1</fullName>
    </recommendedName>
    <alternativeName>
        <fullName evidence="6">30S ribosomal protein S1</fullName>
    </alternativeName>
</protein>
<evidence type="ECO:0000256" key="1">
    <source>
        <dbReference type="ARBA" id="ARBA00006767"/>
    </source>
</evidence>
<dbReference type="Proteomes" id="UP000529783">
    <property type="component" value="Unassembled WGS sequence"/>
</dbReference>
<evidence type="ECO:0000256" key="3">
    <source>
        <dbReference type="ARBA" id="ARBA00022980"/>
    </source>
</evidence>
<dbReference type="FunFam" id="2.40.50.140:FF:000035">
    <property type="entry name" value="30S ribosomal protein S1"/>
    <property type="match status" value="1"/>
</dbReference>
<sequence length="491" mass="54342">MTSSTEATSTTPQVAVNDIGSEEAFLAAIDETIKYFNDGDIVEGTVVKVDRDEVLLDIGYKTEGVIPSRELSIKHDVDPNEVVSTGDHVEALVLQKEDKEGRLILSKKRAQYERAWGTIEKIKDEDGIVTGTVIEVVKGGLILDIGLRGFLPASLVEMRRVRDLQPYVGRELEAKIIELDKNRNNVVLSRRAWLEQTQSEVRQTFLNTLQKGQVRKGVVSSIVNFGAFVDLGGVDGLVHVSELSWKHIDHPSEVVEVGQEVTVEVLDVDMERERVSLSLKATQEDPWQQFARTHQIGQVVPGRVTKLVPFGAFVRVEEGIEGLVHISELAERHVEIPEQVVQVGDEIFVKIIDIDLDRRRISLSLKQANEGAAGIEEEDFDPTLYGMPAEYDDQGNYKYPEGFDADTGEWLEGFDEQRETWERQYAEARGRFDAHRKQIEEARKAEAEAGAEPASSGETSYSGGGESESGGGALATDEALAALREKLSGGQ</sequence>
<evidence type="ECO:0000256" key="2">
    <source>
        <dbReference type="ARBA" id="ARBA00022884"/>
    </source>
</evidence>
<dbReference type="GO" id="GO:0003735">
    <property type="term" value="F:structural constituent of ribosome"/>
    <property type="evidence" value="ECO:0007669"/>
    <property type="project" value="TreeGrafter"/>
</dbReference>
<dbReference type="SUPFAM" id="SSF50249">
    <property type="entry name" value="Nucleic acid-binding proteins"/>
    <property type="match status" value="4"/>
</dbReference>
<name>A0A7Y9ECK3_9ACTN</name>
<keyword evidence="4" id="KW-0687">Ribonucleoprotein</keyword>
<comment type="caution">
    <text evidence="9">The sequence shown here is derived from an EMBL/GenBank/DDBJ whole genome shotgun (WGS) entry which is preliminary data.</text>
</comment>
<dbReference type="EMBL" id="JACCBA010000001">
    <property type="protein sequence ID" value="NYD45251.1"/>
    <property type="molecule type" value="Genomic_DNA"/>
</dbReference>
<feature type="domain" description="S1 motif" evidence="8">
    <location>
        <begin position="126"/>
        <end position="191"/>
    </location>
</feature>
<evidence type="ECO:0000256" key="5">
    <source>
        <dbReference type="ARBA" id="ARBA00035293"/>
    </source>
</evidence>
<evidence type="ECO:0000256" key="4">
    <source>
        <dbReference type="ARBA" id="ARBA00023274"/>
    </source>
</evidence>
<dbReference type="PRINTS" id="PR00681">
    <property type="entry name" value="RIBOSOMALS1"/>
</dbReference>
<dbReference type="FunFam" id="2.40.50.140:FF:000031">
    <property type="entry name" value="30S ribosomal protein S1"/>
    <property type="match status" value="1"/>
</dbReference>
<dbReference type="NCBIfam" id="NF005911">
    <property type="entry name" value="PRK07899.1"/>
    <property type="match status" value="1"/>
</dbReference>
<dbReference type="PANTHER" id="PTHR10724">
    <property type="entry name" value="30S RIBOSOMAL PROTEIN S1"/>
    <property type="match status" value="1"/>
</dbReference>
<dbReference type="SMART" id="SM00316">
    <property type="entry name" value="S1"/>
    <property type="match status" value="4"/>
</dbReference>
<feature type="compositionally biased region" description="Low complexity" evidence="7">
    <location>
        <begin position="448"/>
        <end position="461"/>
    </location>
</feature>
<dbReference type="CDD" id="cd05688">
    <property type="entry name" value="S1_RPS1_repeat_ec3"/>
    <property type="match status" value="1"/>
</dbReference>
<dbReference type="GO" id="GO:0005840">
    <property type="term" value="C:ribosome"/>
    <property type="evidence" value="ECO:0007669"/>
    <property type="project" value="UniProtKB-KW"/>
</dbReference>
<dbReference type="GO" id="GO:0003729">
    <property type="term" value="F:mRNA binding"/>
    <property type="evidence" value="ECO:0007669"/>
    <property type="project" value="TreeGrafter"/>
</dbReference>
<feature type="compositionally biased region" description="Gly residues" evidence="7">
    <location>
        <begin position="462"/>
        <end position="473"/>
    </location>
</feature>
<keyword evidence="3 9" id="KW-0689">Ribosomal protein</keyword>
<dbReference type="FunFam" id="2.40.50.140:FF:000013">
    <property type="entry name" value="30S ribosomal protein S1"/>
    <property type="match status" value="1"/>
</dbReference>
<dbReference type="CDD" id="cd05687">
    <property type="entry name" value="S1_RPS1_repeat_ec1_hs1"/>
    <property type="match status" value="1"/>
</dbReference>
<organism evidence="9 10">
    <name type="scientific">Actinomadura luteofluorescens</name>
    <dbReference type="NCBI Taxonomy" id="46163"/>
    <lineage>
        <taxon>Bacteria</taxon>
        <taxon>Bacillati</taxon>
        <taxon>Actinomycetota</taxon>
        <taxon>Actinomycetes</taxon>
        <taxon>Streptosporangiales</taxon>
        <taxon>Thermomonosporaceae</taxon>
        <taxon>Actinomadura</taxon>
    </lineage>
</organism>
<proteinExistence type="inferred from homology"/>
<dbReference type="Pfam" id="PF00575">
    <property type="entry name" value="S1"/>
    <property type="match status" value="4"/>
</dbReference>
<dbReference type="AlphaFoldDB" id="A0A7Y9ECK3"/>
<dbReference type="Gene3D" id="2.40.50.140">
    <property type="entry name" value="Nucleic acid-binding proteins"/>
    <property type="match status" value="4"/>
</dbReference>
<dbReference type="InterPro" id="IPR035104">
    <property type="entry name" value="Ribosomal_protein_S1-like"/>
</dbReference>
<dbReference type="CDD" id="cd04465">
    <property type="entry name" value="S1_RPS1_repeat_ec2_hs2"/>
    <property type="match status" value="1"/>
</dbReference>
<dbReference type="InterPro" id="IPR050437">
    <property type="entry name" value="Ribos_protein_bS1-like"/>
</dbReference>
<feature type="region of interest" description="Disordered" evidence="7">
    <location>
        <begin position="439"/>
        <end position="491"/>
    </location>
</feature>
<evidence type="ECO:0000256" key="7">
    <source>
        <dbReference type="SAM" id="MobiDB-lite"/>
    </source>
</evidence>
<evidence type="ECO:0000313" key="9">
    <source>
        <dbReference type="EMBL" id="NYD45251.1"/>
    </source>
</evidence>
<dbReference type="RefSeq" id="WP_179842712.1">
    <property type="nucleotide sequence ID" value="NZ_BAAASW010000010.1"/>
</dbReference>
<accession>A0A7Y9ECK3</accession>
<dbReference type="GO" id="GO:0006412">
    <property type="term" value="P:translation"/>
    <property type="evidence" value="ECO:0007669"/>
    <property type="project" value="TreeGrafter"/>
</dbReference>
<feature type="domain" description="S1 motif" evidence="8">
    <location>
        <begin position="39"/>
        <end position="108"/>
    </location>
</feature>
<comment type="similarity">
    <text evidence="1">Belongs to the bacterial ribosomal protein bS1 family.</text>
</comment>